<evidence type="ECO:0000313" key="6">
    <source>
        <dbReference type="EMBL" id="PYF02734.1"/>
    </source>
</evidence>
<sequence>MSGLAHPRPVILVVEDEPLLRMHAVDMIESAGFVVLEAANADQAIAILESRNDIRVVFTDIQMPGSMDGLKLAQAVRGRWPPIEIITTSGHVHINEPDLPVRARFVPKPYSAAQIESTLAELTR</sequence>
<evidence type="ECO:0000259" key="5">
    <source>
        <dbReference type="PROSITE" id="PS50110"/>
    </source>
</evidence>
<dbReference type="Pfam" id="PF00072">
    <property type="entry name" value="Response_reg"/>
    <property type="match status" value="1"/>
</dbReference>
<comment type="caution">
    <text evidence="6">The sequence shown here is derived from an EMBL/GenBank/DDBJ whole genome shotgun (WGS) entry which is preliminary data.</text>
</comment>
<keyword evidence="1 4" id="KW-0597">Phosphoprotein</keyword>
<dbReference type="OrthoDB" id="9784719at2"/>
<evidence type="ECO:0000313" key="7">
    <source>
        <dbReference type="Proteomes" id="UP000248148"/>
    </source>
</evidence>
<dbReference type="AlphaFoldDB" id="A0A318TDA5"/>
<dbReference type="SUPFAM" id="SSF52172">
    <property type="entry name" value="CheY-like"/>
    <property type="match status" value="1"/>
</dbReference>
<evidence type="ECO:0000256" key="3">
    <source>
        <dbReference type="ARBA" id="ARBA00023163"/>
    </source>
</evidence>
<accession>A0A318TDA5</accession>
<evidence type="ECO:0000256" key="1">
    <source>
        <dbReference type="ARBA" id="ARBA00022553"/>
    </source>
</evidence>
<dbReference type="Gene3D" id="3.40.50.2300">
    <property type="match status" value="1"/>
</dbReference>
<dbReference type="InterPro" id="IPR050595">
    <property type="entry name" value="Bact_response_regulator"/>
</dbReference>
<evidence type="ECO:0000256" key="2">
    <source>
        <dbReference type="ARBA" id="ARBA00023015"/>
    </source>
</evidence>
<reference evidence="6 7" key="1">
    <citation type="submission" date="2018-06" db="EMBL/GenBank/DDBJ databases">
        <title>Genomic Encyclopedia of Archaeal and Bacterial Type Strains, Phase II (KMG-II): from individual species to whole genera.</title>
        <authorList>
            <person name="Goeker M."/>
        </authorList>
    </citation>
    <scope>NUCLEOTIDE SEQUENCE [LARGE SCALE GENOMIC DNA]</scope>
    <source>
        <strain evidence="6 7">JCM 11668</strain>
    </source>
</reference>
<name>A0A318TDA5_9BRAD</name>
<keyword evidence="7" id="KW-1185">Reference proteome</keyword>
<keyword evidence="3" id="KW-0804">Transcription</keyword>
<feature type="domain" description="Response regulatory" evidence="5">
    <location>
        <begin position="10"/>
        <end position="123"/>
    </location>
</feature>
<evidence type="ECO:0000256" key="4">
    <source>
        <dbReference type="PROSITE-ProRule" id="PRU00169"/>
    </source>
</evidence>
<dbReference type="RefSeq" id="WP_110780958.1">
    <property type="nucleotide sequence ID" value="NZ_QJTI01000010.1"/>
</dbReference>
<dbReference type="Proteomes" id="UP000248148">
    <property type="component" value="Unassembled WGS sequence"/>
</dbReference>
<proteinExistence type="predicted"/>
<keyword evidence="2" id="KW-0805">Transcription regulation</keyword>
<dbReference type="PANTHER" id="PTHR44591">
    <property type="entry name" value="STRESS RESPONSE REGULATOR PROTEIN 1"/>
    <property type="match status" value="1"/>
</dbReference>
<dbReference type="EMBL" id="QJTI01000010">
    <property type="protein sequence ID" value="PYF02734.1"/>
    <property type="molecule type" value="Genomic_DNA"/>
</dbReference>
<dbReference type="PROSITE" id="PS50110">
    <property type="entry name" value="RESPONSE_REGULATORY"/>
    <property type="match status" value="1"/>
</dbReference>
<feature type="modified residue" description="4-aspartylphosphate" evidence="4">
    <location>
        <position position="60"/>
    </location>
</feature>
<gene>
    <name evidence="6" type="ORF">BJ122_11071</name>
</gene>
<dbReference type="InterPro" id="IPR001789">
    <property type="entry name" value="Sig_transdc_resp-reg_receiver"/>
</dbReference>
<dbReference type="GO" id="GO:0000160">
    <property type="term" value="P:phosphorelay signal transduction system"/>
    <property type="evidence" value="ECO:0007669"/>
    <property type="project" value="InterPro"/>
</dbReference>
<dbReference type="PANTHER" id="PTHR44591:SF3">
    <property type="entry name" value="RESPONSE REGULATORY DOMAIN-CONTAINING PROTEIN"/>
    <property type="match status" value="1"/>
</dbReference>
<organism evidence="6 7">
    <name type="scientific">Rhodopseudomonas faecalis</name>
    <dbReference type="NCBI Taxonomy" id="99655"/>
    <lineage>
        <taxon>Bacteria</taxon>
        <taxon>Pseudomonadati</taxon>
        <taxon>Pseudomonadota</taxon>
        <taxon>Alphaproteobacteria</taxon>
        <taxon>Hyphomicrobiales</taxon>
        <taxon>Nitrobacteraceae</taxon>
        <taxon>Rhodopseudomonas</taxon>
    </lineage>
</organism>
<protein>
    <submittedName>
        <fullName evidence="6">Response regulator receiver domain-containing protein</fullName>
    </submittedName>
</protein>
<dbReference type="SMART" id="SM00448">
    <property type="entry name" value="REC"/>
    <property type="match status" value="1"/>
</dbReference>
<dbReference type="InterPro" id="IPR011006">
    <property type="entry name" value="CheY-like_superfamily"/>
</dbReference>